<dbReference type="NCBIfam" id="TIGR03625">
    <property type="entry name" value="L3_bact"/>
    <property type="match status" value="1"/>
</dbReference>
<dbReference type="PANTHER" id="PTHR11229">
    <property type="entry name" value="50S RIBOSOMAL PROTEIN L3"/>
    <property type="match status" value="1"/>
</dbReference>
<dbReference type="InterPro" id="IPR019927">
    <property type="entry name" value="Ribosomal_uL3_bac/org-type"/>
</dbReference>
<dbReference type="Proteomes" id="UP000177187">
    <property type="component" value="Unassembled WGS sequence"/>
</dbReference>
<dbReference type="FunFam" id="2.40.30.10:FF:000004">
    <property type="entry name" value="50S ribosomal protein L3"/>
    <property type="match status" value="1"/>
</dbReference>
<protein>
    <recommendedName>
        <fullName evidence="6 7">Large ribosomal subunit protein uL3</fullName>
    </recommendedName>
</protein>
<name>A0A1F5F365_9BACT</name>
<evidence type="ECO:0000256" key="7">
    <source>
        <dbReference type="HAMAP-Rule" id="MF_01325"/>
    </source>
</evidence>
<dbReference type="EMBL" id="MFAF01000107">
    <property type="protein sequence ID" value="OGD74107.1"/>
    <property type="molecule type" value="Genomic_DNA"/>
</dbReference>
<dbReference type="PROSITE" id="PS00474">
    <property type="entry name" value="RIBOSOMAL_L3"/>
    <property type="match status" value="1"/>
</dbReference>
<evidence type="ECO:0000256" key="9">
    <source>
        <dbReference type="RuleBase" id="RU003906"/>
    </source>
</evidence>
<keyword evidence="4 7" id="KW-0689">Ribosomal protein</keyword>
<dbReference type="GO" id="GO:0003735">
    <property type="term" value="F:structural constituent of ribosome"/>
    <property type="evidence" value="ECO:0007669"/>
    <property type="project" value="UniProtKB-UniRule"/>
</dbReference>
<comment type="function">
    <text evidence="7 9">One of the primary rRNA binding proteins, it binds directly near the 3'-end of the 23S rRNA, where it nucleates assembly of the 50S subunit.</text>
</comment>
<dbReference type="AlphaFoldDB" id="A0A1F5F365"/>
<comment type="subunit">
    <text evidence="7 9">Part of the 50S ribosomal subunit. Forms a cluster with proteins L14 and L19.</text>
</comment>
<sequence length="212" mass="22470">MVRELLGRKLGMTQVFDEDLAVPVTVLEVGPCTVTKVRTAAVNGYEALQVGYGEVAPARVSKPRAGQFAKNGLTPTRWLAEVPCDPGDEHKIGDVLDVTTFADVRSVDVRGVTKGRGFAGVIKRYGFSGGPATHGAKFHRAPGSIGACAFPGRVLKGKRLPGHYGNVRFTVLNLNVVRVDAENNLLYVRGAVPGPKGGRIVVRVGRAGVKGE</sequence>
<proteinExistence type="inferred from homology"/>
<evidence type="ECO:0000256" key="1">
    <source>
        <dbReference type="ARBA" id="ARBA00006540"/>
    </source>
</evidence>
<dbReference type="GO" id="GO:0022625">
    <property type="term" value="C:cytosolic large ribosomal subunit"/>
    <property type="evidence" value="ECO:0007669"/>
    <property type="project" value="TreeGrafter"/>
</dbReference>
<dbReference type="GO" id="GO:0019843">
    <property type="term" value="F:rRNA binding"/>
    <property type="evidence" value="ECO:0007669"/>
    <property type="project" value="UniProtKB-UniRule"/>
</dbReference>
<evidence type="ECO:0000313" key="10">
    <source>
        <dbReference type="EMBL" id="OGD74107.1"/>
    </source>
</evidence>
<dbReference type="STRING" id="1817816.A2Y64_08680"/>
<evidence type="ECO:0000256" key="4">
    <source>
        <dbReference type="ARBA" id="ARBA00022980"/>
    </source>
</evidence>
<reference evidence="10 11" key="1">
    <citation type="journal article" date="2016" name="Nat. Commun.">
        <title>Thousands of microbial genomes shed light on interconnected biogeochemical processes in an aquifer system.</title>
        <authorList>
            <person name="Anantharaman K."/>
            <person name="Brown C.T."/>
            <person name="Hug L.A."/>
            <person name="Sharon I."/>
            <person name="Castelle C.J."/>
            <person name="Probst A.J."/>
            <person name="Thomas B.C."/>
            <person name="Singh A."/>
            <person name="Wilkins M.J."/>
            <person name="Karaoz U."/>
            <person name="Brodie E.L."/>
            <person name="Williams K.H."/>
            <person name="Hubbard S.S."/>
            <person name="Banfield J.F."/>
        </authorList>
    </citation>
    <scope>NUCLEOTIDE SEQUENCE [LARGE SCALE GENOMIC DNA]</scope>
</reference>
<dbReference type="PANTHER" id="PTHR11229:SF16">
    <property type="entry name" value="LARGE RIBOSOMAL SUBUNIT PROTEIN UL3C"/>
    <property type="match status" value="1"/>
</dbReference>
<gene>
    <name evidence="7" type="primary">rplC</name>
    <name evidence="10" type="ORF">A2Y64_08680</name>
</gene>
<evidence type="ECO:0000256" key="6">
    <source>
        <dbReference type="ARBA" id="ARBA00035243"/>
    </source>
</evidence>
<keyword evidence="5 7" id="KW-0687">Ribonucleoprotein</keyword>
<keyword evidence="3 7" id="KW-0694">RNA-binding</keyword>
<dbReference type="Gene3D" id="3.30.160.810">
    <property type="match status" value="1"/>
</dbReference>
<dbReference type="SUPFAM" id="SSF50447">
    <property type="entry name" value="Translation proteins"/>
    <property type="match status" value="1"/>
</dbReference>
<evidence type="ECO:0000256" key="2">
    <source>
        <dbReference type="ARBA" id="ARBA00022730"/>
    </source>
</evidence>
<dbReference type="InterPro" id="IPR000597">
    <property type="entry name" value="Ribosomal_uL3"/>
</dbReference>
<accession>A0A1F5F365</accession>
<comment type="caution">
    <text evidence="10">The sequence shown here is derived from an EMBL/GenBank/DDBJ whole genome shotgun (WGS) entry which is preliminary data.</text>
</comment>
<keyword evidence="2 7" id="KW-0699">rRNA-binding</keyword>
<dbReference type="InterPro" id="IPR009000">
    <property type="entry name" value="Transl_B-barrel_sf"/>
</dbReference>
<dbReference type="Pfam" id="PF00297">
    <property type="entry name" value="Ribosomal_L3"/>
    <property type="match status" value="1"/>
</dbReference>
<dbReference type="Gene3D" id="2.40.30.10">
    <property type="entry name" value="Translation factors"/>
    <property type="match status" value="1"/>
</dbReference>
<comment type="similarity">
    <text evidence="1 7 8">Belongs to the universal ribosomal protein uL3 family.</text>
</comment>
<evidence type="ECO:0000256" key="8">
    <source>
        <dbReference type="RuleBase" id="RU003905"/>
    </source>
</evidence>
<dbReference type="HAMAP" id="MF_01325_B">
    <property type="entry name" value="Ribosomal_uL3_B"/>
    <property type="match status" value="1"/>
</dbReference>
<dbReference type="GO" id="GO:0006412">
    <property type="term" value="P:translation"/>
    <property type="evidence" value="ECO:0007669"/>
    <property type="project" value="UniProtKB-UniRule"/>
</dbReference>
<evidence type="ECO:0000256" key="5">
    <source>
        <dbReference type="ARBA" id="ARBA00023274"/>
    </source>
</evidence>
<dbReference type="InterPro" id="IPR019926">
    <property type="entry name" value="Ribosomal_uL3_CS"/>
</dbReference>
<evidence type="ECO:0000313" key="11">
    <source>
        <dbReference type="Proteomes" id="UP000177187"/>
    </source>
</evidence>
<dbReference type="FunFam" id="3.30.160.810:FF:000001">
    <property type="entry name" value="50S ribosomal protein L3"/>
    <property type="match status" value="1"/>
</dbReference>
<organism evidence="10 11">
    <name type="scientific">Candidatus Coatesbacteria bacterium RBG_13_66_14</name>
    <dbReference type="NCBI Taxonomy" id="1817816"/>
    <lineage>
        <taxon>Bacteria</taxon>
        <taxon>Candidatus Coatesiibacteriota</taxon>
    </lineage>
</organism>
<evidence type="ECO:0000256" key="3">
    <source>
        <dbReference type="ARBA" id="ARBA00022884"/>
    </source>
</evidence>